<evidence type="ECO:0008006" key="2">
    <source>
        <dbReference type="Google" id="ProtNLM"/>
    </source>
</evidence>
<protein>
    <recommendedName>
        <fullName evidence="2">Porin family protein</fullName>
    </recommendedName>
</protein>
<accession>A8QVW9</accession>
<name>A8QVW9_9SPIR</name>
<reference evidence="1" key="1">
    <citation type="journal article" date="2007" name="Infect. Immun.">
        <title>Genome differences between Treponema pallidum subsp. pallidum strain Nichols and T. paraluiscuniculi strain Cuniculi A.</title>
        <authorList>
            <person name="Strouhal M."/>
            <person name="Smajs D."/>
            <person name="Matejkova P."/>
            <person name="Sodergren E."/>
            <person name="Amin A.G."/>
            <person name="Howell J.K."/>
            <person name="Norris S.J."/>
            <person name="Weinstock G.M."/>
        </authorList>
    </citation>
    <scope>NUCLEOTIDE SEQUENCE</scope>
    <source>
        <strain evidence="1">Cuniculi A</strain>
    </source>
</reference>
<organism evidence="1">
    <name type="scientific">Treponema paraluiscuniculi</name>
    <dbReference type="NCBI Taxonomy" id="53435"/>
    <lineage>
        <taxon>Bacteria</taxon>
        <taxon>Pseudomonadati</taxon>
        <taxon>Spirochaetota</taxon>
        <taxon>Spirochaetia</taxon>
        <taxon>Spirochaetales</taxon>
        <taxon>Treponemataceae</taxon>
        <taxon>Treponema</taxon>
    </lineage>
</organism>
<dbReference type="SUPFAM" id="SSF56925">
    <property type="entry name" value="OMPA-like"/>
    <property type="match status" value="1"/>
</dbReference>
<evidence type="ECO:0000313" key="1">
    <source>
        <dbReference type="EMBL" id="ABO37094.1"/>
    </source>
</evidence>
<dbReference type="AlphaFoldDB" id="A8QVW9"/>
<dbReference type="InterPro" id="IPR011250">
    <property type="entry name" value="OMP/PagP_B-barrel"/>
</dbReference>
<dbReference type="EMBL" id="EF137743">
    <property type="protein sequence ID" value="ABO37094.1"/>
    <property type="molecule type" value="Genomic_DNA"/>
</dbReference>
<proteinExistence type="predicted"/>
<sequence>MLQARTGYAAVVRGAPCGCRVLWVRGARPSCKKRTRQMLAGGGRILGGCVGCPQLFERCGAKKRMKQLKQCAAHGIRFLQVCAYGVGVAAGAAYAQEVAPAASWDVTAAGRGIARVSFIGTVPLFQVNWCNTARGDLQGVAANGNKEVYPAFGVSFGYEYFVYRGLSLGIDASAQHYCSYPYNNVNQLCSYIAVPIALTAGYTLAFWRIRLPLTVGAGFNYQHYNTSTYCGLLLKAGAGCYVQLTERWSVGASAAYSGVPRACEKVFERNDKQTNTRTAQFVTAGVDIRYHL</sequence>